<organism evidence="2 3">
    <name type="scientific">Sphingobacterium lactis</name>
    <dbReference type="NCBI Taxonomy" id="797291"/>
    <lineage>
        <taxon>Bacteria</taxon>
        <taxon>Pseudomonadati</taxon>
        <taxon>Bacteroidota</taxon>
        <taxon>Sphingobacteriia</taxon>
        <taxon>Sphingobacteriales</taxon>
        <taxon>Sphingobacteriaceae</taxon>
        <taxon>Sphingobacterium</taxon>
    </lineage>
</organism>
<dbReference type="InterPro" id="IPR041654">
    <property type="entry name" value="StyA_sbd"/>
</dbReference>
<dbReference type="Pfam" id="PF17885">
    <property type="entry name" value="Smoa_sbd"/>
    <property type="match status" value="1"/>
</dbReference>
<accession>A0A1H5SP62</accession>
<dbReference type="AlphaFoldDB" id="A0A1H5SP62"/>
<keyword evidence="3" id="KW-1185">Reference proteome</keyword>
<dbReference type="RefSeq" id="WP_103905078.1">
    <property type="nucleotide sequence ID" value="NZ_CP049246.1"/>
</dbReference>
<protein>
    <submittedName>
        <fullName evidence="2">2-polyprenyl-6-methoxyphenol hydroxylase</fullName>
    </submittedName>
</protein>
<feature type="domain" description="Styrene monooxygenase StyA putative substrate binding" evidence="1">
    <location>
        <begin position="149"/>
        <end position="256"/>
    </location>
</feature>
<dbReference type="OrthoDB" id="9766816at2"/>
<dbReference type="SUPFAM" id="SSF51905">
    <property type="entry name" value="FAD/NAD(P)-binding domain"/>
    <property type="match status" value="1"/>
</dbReference>
<dbReference type="Gene3D" id="3.30.9.40">
    <property type="match status" value="1"/>
</dbReference>
<gene>
    <name evidence="2" type="ORF">SAMN05421877_101341</name>
</gene>
<dbReference type="InterPro" id="IPR036188">
    <property type="entry name" value="FAD/NAD-bd_sf"/>
</dbReference>
<reference evidence="3" key="1">
    <citation type="submission" date="2016-10" db="EMBL/GenBank/DDBJ databases">
        <authorList>
            <person name="Varghese N."/>
            <person name="Submissions S."/>
        </authorList>
    </citation>
    <scope>NUCLEOTIDE SEQUENCE [LARGE SCALE GENOMIC DNA]</scope>
    <source>
        <strain evidence="3">DSM 22361</strain>
    </source>
</reference>
<dbReference type="Proteomes" id="UP000236731">
    <property type="component" value="Unassembled WGS sequence"/>
</dbReference>
<evidence type="ECO:0000313" key="2">
    <source>
        <dbReference type="EMBL" id="SEF52402.1"/>
    </source>
</evidence>
<sequence length="414" mass="45825">MRRIAIVGAGQAGLQTAIGLLKNGGYEVTVFSNRTPEQIRTGKVMSSQCMFDMALSHEREIGINYWDESCPPVQGLGVTVPNPEKPGEKLFTWAGRLEKEAQAVDQRIKMPRLIEELQKLGGKFVVEDVGIESMERMTEDYDLVIVAAGKGEIVRVFERDADRSPFDKPMRALALTYVKNMEPIRPFSKVSFNLIPGVGEYFVFPSETINGDCEIMVFEGVPGGPMDCWGDVTTPEQHLEKSLWILKTFLPWEYERCQNVTLTDDNGVLAGRFAPTVRKPVATLPNGGKVFGIADVVVVNDPITGQGSNNASKCSKVYLDEILAHGDQPYTEAWMNATFEKYYAYAQTVTNWTNSMLTPPPPHILNLMGAASVAQSLADLIANNFSDPSQFTPWWFDADQTEAVIASHMSKVAI</sequence>
<dbReference type="PRINTS" id="PR00420">
    <property type="entry name" value="RNGMNOXGNASE"/>
</dbReference>
<dbReference type="EMBL" id="FNUT01000001">
    <property type="protein sequence ID" value="SEF52402.1"/>
    <property type="molecule type" value="Genomic_DNA"/>
</dbReference>
<proteinExistence type="predicted"/>
<dbReference type="Gene3D" id="3.50.50.60">
    <property type="entry name" value="FAD/NAD(P)-binding domain"/>
    <property type="match status" value="2"/>
</dbReference>
<name>A0A1H5SP62_9SPHI</name>
<evidence type="ECO:0000259" key="1">
    <source>
        <dbReference type="Pfam" id="PF17885"/>
    </source>
</evidence>
<evidence type="ECO:0000313" key="3">
    <source>
        <dbReference type="Proteomes" id="UP000236731"/>
    </source>
</evidence>